<keyword evidence="6" id="KW-1133">Transmembrane helix</keyword>
<feature type="domain" description="HAMP" evidence="8">
    <location>
        <begin position="294"/>
        <end position="346"/>
    </location>
</feature>
<dbReference type="Gene3D" id="1.10.287.950">
    <property type="entry name" value="Methyl-accepting chemotaxis protein"/>
    <property type="match status" value="1"/>
</dbReference>
<gene>
    <name evidence="9" type="ORF">GGQ66_003496</name>
</gene>
<dbReference type="SUPFAM" id="SSF158472">
    <property type="entry name" value="HAMP domain-like"/>
    <property type="match status" value="1"/>
</dbReference>
<comment type="caution">
    <text evidence="9">The sequence shown here is derived from an EMBL/GenBank/DDBJ whole genome shotgun (WGS) entry which is preliminary data.</text>
</comment>
<reference evidence="9 10" key="1">
    <citation type="submission" date="2020-08" db="EMBL/GenBank/DDBJ databases">
        <title>Genomic Encyclopedia of Type Strains, Phase IV (KMG-IV): sequencing the most valuable type-strain genomes for metagenomic binning, comparative biology and taxonomic classification.</title>
        <authorList>
            <person name="Goeker M."/>
        </authorList>
    </citation>
    <scope>NUCLEOTIDE SEQUENCE [LARGE SCALE GENOMIC DNA]</scope>
    <source>
        <strain evidence="9 10">DSM 26385</strain>
    </source>
</reference>
<feature type="transmembrane region" description="Helical" evidence="6">
    <location>
        <begin position="191"/>
        <end position="211"/>
    </location>
</feature>
<dbReference type="GO" id="GO:0007165">
    <property type="term" value="P:signal transduction"/>
    <property type="evidence" value="ECO:0007669"/>
    <property type="project" value="UniProtKB-KW"/>
</dbReference>
<keyword evidence="2" id="KW-0145">Chemotaxis</keyword>
<proteinExistence type="inferred from homology"/>
<keyword evidence="4" id="KW-0807">Transducer</keyword>
<dbReference type="PANTHER" id="PTHR43531">
    <property type="entry name" value="PROTEIN ICFG"/>
    <property type="match status" value="1"/>
</dbReference>
<evidence type="ECO:0000313" key="10">
    <source>
        <dbReference type="Proteomes" id="UP000584824"/>
    </source>
</evidence>
<dbReference type="PANTHER" id="PTHR43531:SF11">
    <property type="entry name" value="METHYL-ACCEPTING CHEMOTAXIS PROTEIN 3"/>
    <property type="match status" value="1"/>
</dbReference>
<evidence type="ECO:0000256" key="3">
    <source>
        <dbReference type="ARBA" id="ARBA00029447"/>
    </source>
</evidence>
<protein>
    <submittedName>
        <fullName evidence="9">Methyl-accepting chemotaxis protein</fullName>
    </submittedName>
</protein>
<dbReference type="PROSITE" id="PS50111">
    <property type="entry name" value="CHEMOTAXIS_TRANSDUC_2"/>
    <property type="match status" value="1"/>
</dbReference>
<keyword evidence="6" id="KW-0812">Transmembrane</keyword>
<sequence>MRRLKFSARRPGIRHSLTGTIGGLAAISVLIAWSSVGSVRDISDNSQEIAKAAETGITLAKGIDTDAVRLREAYGQHVLGIEKAEAEAKIAAINDRIKDAVAQYAAQAVDGDKAAIENLDKQLASYNKIGKSLLFYSGQGNEKNARMYLATMSGIGNTISKLTAGIVTSSQNAAAEGWARNAAAAEENIRFAYVLAGVSVLIALLAGIFVYRSIALPVGRLTRAMRVLAGGDAESTVPYVGRSDEMGAMAGAVETFRLAAIDKRELELRAEEERKRAEAERLETQRVAEENATERLRLATSSLALALNRLAAGDLAFQIDQPFAVEFEPLRHDFNSAIQRLADTLFHISNSVEAVETGSREIAASADDLARRTELQAASLEETAAALEQITANVSNSAKRTEEAREIADRADTCAQKSSEVVRTAEDAMHRIEQSSRQIASVIGVIDEIAFQTNLLALNAGVEAARAGEAGKGFAVVAQEVRELASRSATAAKEIKSLIRNSATEVERGVSFVRNTGAALAEISDLIGQINRQMEAINLSVREQSTGIAEVNGAINQLDHTTQQNAAMVEESNAGSVALAHEAQALRDLVGKFAFQGQETETARAA</sequence>
<evidence type="ECO:0000256" key="1">
    <source>
        <dbReference type="ARBA" id="ARBA00004370"/>
    </source>
</evidence>
<evidence type="ECO:0000256" key="4">
    <source>
        <dbReference type="PROSITE-ProRule" id="PRU00284"/>
    </source>
</evidence>
<organism evidence="9 10">
    <name type="scientific">Allorhizobium borbori</name>
    <dbReference type="NCBI Taxonomy" id="485907"/>
    <lineage>
        <taxon>Bacteria</taxon>
        <taxon>Pseudomonadati</taxon>
        <taxon>Pseudomonadota</taxon>
        <taxon>Alphaproteobacteria</taxon>
        <taxon>Hyphomicrobiales</taxon>
        <taxon>Rhizobiaceae</taxon>
        <taxon>Rhizobium/Agrobacterium group</taxon>
        <taxon>Allorhizobium</taxon>
    </lineage>
</organism>
<dbReference type="SMART" id="SM00304">
    <property type="entry name" value="HAMP"/>
    <property type="match status" value="2"/>
</dbReference>
<dbReference type="AlphaFoldDB" id="A0A7W6P203"/>
<name>A0A7W6P203_9HYPH</name>
<dbReference type="EMBL" id="JACIDU010000015">
    <property type="protein sequence ID" value="MBB4104914.1"/>
    <property type="molecule type" value="Genomic_DNA"/>
</dbReference>
<evidence type="ECO:0000256" key="5">
    <source>
        <dbReference type="SAM" id="Coils"/>
    </source>
</evidence>
<evidence type="ECO:0000259" key="8">
    <source>
        <dbReference type="PROSITE" id="PS50885"/>
    </source>
</evidence>
<dbReference type="CDD" id="cd11386">
    <property type="entry name" value="MCP_signal"/>
    <property type="match status" value="1"/>
</dbReference>
<dbReference type="CDD" id="cd06225">
    <property type="entry name" value="HAMP"/>
    <property type="match status" value="1"/>
</dbReference>
<keyword evidence="6" id="KW-0472">Membrane</keyword>
<keyword evidence="5" id="KW-0175">Coiled coil</keyword>
<comment type="subcellular location">
    <subcellularLocation>
        <location evidence="1">Membrane</location>
    </subcellularLocation>
</comment>
<dbReference type="SMART" id="SM00283">
    <property type="entry name" value="MA"/>
    <property type="match status" value="1"/>
</dbReference>
<dbReference type="GO" id="GO:0006935">
    <property type="term" value="P:chemotaxis"/>
    <property type="evidence" value="ECO:0007669"/>
    <property type="project" value="UniProtKB-KW"/>
</dbReference>
<evidence type="ECO:0000259" key="7">
    <source>
        <dbReference type="PROSITE" id="PS50111"/>
    </source>
</evidence>
<dbReference type="RefSeq" id="WP_370686377.1">
    <property type="nucleotide sequence ID" value="NZ_JACIDU010000015.1"/>
</dbReference>
<accession>A0A7W6P203</accession>
<dbReference type="Pfam" id="PF00015">
    <property type="entry name" value="MCPsignal"/>
    <property type="match status" value="1"/>
</dbReference>
<dbReference type="PROSITE" id="PS50885">
    <property type="entry name" value="HAMP"/>
    <property type="match status" value="2"/>
</dbReference>
<feature type="coiled-coil region" evidence="5">
    <location>
        <begin position="261"/>
        <end position="299"/>
    </location>
</feature>
<dbReference type="GO" id="GO:0016020">
    <property type="term" value="C:membrane"/>
    <property type="evidence" value="ECO:0007669"/>
    <property type="project" value="UniProtKB-SubCell"/>
</dbReference>
<dbReference type="Gene3D" id="6.10.340.10">
    <property type="match status" value="1"/>
</dbReference>
<evidence type="ECO:0000313" key="9">
    <source>
        <dbReference type="EMBL" id="MBB4104914.1"/>
    </source>
</evidence>
<evidence type="ECO:0000256" key="6">
    <source>
        <dbReference type="SAM" id="Phobius"/>
    </source>
</evidence>
<keyword evidence="10" id="KW-1185">Reference proteome</keyword>
<evidence type="ECO:0000256" key="2">
    <source>
        <dbReference type="ARBA" id="ARBA00022500"/>
    </source>
</evidence>
<dbReference type="InterPro" id="IPR051310">
    <property type="entry name" value="MCP_chemotaxis"/>
</dbReference>
<dbReference type="Proteomes" id="UP000584824">
    <property type="component" value="Unassembled WGS sequence"/>
</dbReference>
<feature type="domain" description="HAMP" evidence="8">
    <location>
        <begin position="212"/>
        <end position="265"/>
    </location>
</feature>
<comment type="similarity">
    <text evidence="3">Belongs to the methyl-accepting chemotaxis (MCP) protein family.</text>
</comment>
<dbReference type="InterPro" id="IPR003660">
    <property type="entry name" value="HAMP_dom"/>
</dbReference>
<dbReference type="InterPro" id="IPR004089">
    <property type="entry name" value="MCPsignal_dom"/>
</dbReference>
<dbReference type="SUPFAM" id="SSF58104">
    <property type="entry name" value="Methyl-accepting chemotaxis protein (MCP) signaling domain"/>
    <property type="match status" value="1"/>
</dbReference>
<feature type="domain" description="Methyl-accepting transducer" evidence="7">
    <location>
        <begin position="351"/>
        <end position="580"/>
    </location>
</feature>
<dbReference type="FunFam" id="1.10.287.950:FF:000001">
    <property type="entry name" value="Methyl-accepting chemotaxis sensory transducer"/>
    <property type="match status" value="1"/>
</dbReference>
<dbReference type="Pfam" id="PF00672">
    <property type="entry name" value="HAMP"/>
    <property type="match status" value="1"/>
</dbReference>